<protein>
    <recommendedName>
        <fullName evidence="7">Myosin motor domain-containing protein</fullName>
    </recommendedName>
</protein>
<feature type="binding site" evidence="6">
    <location>
        <begin position="289"/>
        <end position="296"/>
    </location>
    <ligand>
        <name>ATP</name>
        <dbReference type="ChEBI" id="CHEBI:30616"/>
    </ligand>
</feature>
<evidence type="ECO:0000256" key="1">
    <source>
        <dbReference type="ARBA" id="ARBA00022741"/>
    </source>
</evidence>
<dbReference type="AlphaFoldDB" id="A0ABD3PAQ4"/>
<dbReference type="Gene3D" id="3.40.850.10">
    <property type="entry name" value="Kinesin motor domain"/>
    <property type="match status" value="2"/>
</dbReference>
<dbReference type="GO" id="GO:0003774">
    <property type="term" value="F:cytoskeletal motor activity"/>
    <property type="evidence" value="ECO:0007669"/>
    <property type="project" value="UniProtKB-UniRule"/>
</dbReference>
<dbReference type="PANTHER" id="PTHR13140">
    <property type="entry name" value="MYOSIN"/>
    <property type="match status" value="1"/>
</dbReference>
<dbReference type="Gene3D" id="1.20.120.720">
    <property type="entry name" value="Myosin VI head, motor domain, U50 subdomain"/>
    <property type="match status" value="1"/>
</dbReference>
<dbReference type="InterPro" id="IPR001609">
    <property type="entry name" value="Myosin_head_motor_dom-like"/>
</dbReference>
<accession>A0ABD3PAQ4</accession>
<reference evidence="8 9" key="1">
    <citation type="submission" date="2024-10" db="EMBL/GenBank/DDBJ databases">
        <title>Updated reference genomes for cyclostephanoid diatoms.</title>
        <authorList>
            <person name="Roberts W.R."/>
            <person name="Alverson A.J."/>
        </authorList>
    </citation>
    <scope>NUCLEOTIDE SEQUENCE [LARGE SCALE GENOMIC DNA]</scope>
    <source>
        <strain evidence="8 9">AJA276-08</strain>
    </source>
</reference>
<dbReference type="SUPFAM" id="SSF52540">
    <property type="entry name" value="P-loop containing nucleoside triphosphate hydrolases"/>
    <property type="match status" value="1"/>
</dbReference>
<evidence type="ECO:0000256" key="6">
    <source>
        <dbReference type="PROSITE-ProRule" id="PRU00782"/>
    </source>
</evidence>
<dbReference type="PROSITE" id="PS51456">
    <property type="entry name" value="MYOSIN_MOTOR"/>
    <property type="match status" value="1"/>
</dbReference>
<keyword evidence="3 6" id="KW-0518">Myosin</keyword>
<dbReference type="EMBL" id="JALLAZ020000902">
    <property type="protein sequence ID" value="KAL3785109.1"/>
    <property type="molecule type" value="Genomic_DNA"/>
</dbReference>
<dbReference type="Gene3D" id="1.20.58.530">
    <property type="match status" value="1"/>
</dbReference>
<dbReference type="SMART" id="SM00242">
    <property type="entry name" value="MYSc"/>
    <property type="match status" value="1"/>
</dbReference>
<sequence length="663" mass="73064">MEKGQTVWLRSPASAWGWVPAVVHDRAELVVKGVPVLELTLRDDPRFGAAAARGGVGGQQAVFQELQRSRELPSGDADGYHSPLVPFEYSFRIDRDDAASGNDDDDGALSEVKIRDDYDGHGVDRTDDLIGLAHLHEPAILHALRTRYDDDVIYTNTGPILIAINPFKRMDDLYGEEVMEVYRRGGDMAAAAAEAAVKAAKAVKKSTSRGDLRESKKRGAVVDEAAGRRLPPHVYRTANDAYRAMLRGIEMNSLAGAGGKAGGGGAGGKGKKHDDDVAAPTNQSILVSGESGAGKTVTTKFVLNYLAMLSRKVEEGEARAGIAAAAAAADEKHAEQVLQSNPILEAFGNARTIRNDNSSRFGKYIDVQFSTKGKLVGASIDTYLLEKVRLIQQTHGERNFHVFYQFLESASAEERDSYHLGDMGLDDFALVNRSGTYDRRDMVSDSDMHTEMMDAMKIMGFDQETIGDIMRVVVAILYAGNMSFSETNHGETCILDEDGASLTVADLLGVSYENLAASLTKRVLIVREGNITKNLNAKQAYKAAEGLLKSIYGANFDYIVNAINRSIRSEQQAKDKRQKDTSAYIGVLDIFGFETFQVNSFEQLCINYTNETLQQHFNQHVFKMEQQEYEREGILWKFISFPDNQDVVSVRQPKIHPKNCSRY</sequence>
<evidence type="ECO:0000256" key="4">
    <source>
        <dbReference type="ARBA" id="ARBA00023175"/>
    </source>
</evidence>
<comment type="caution">
    <text evidence="6">Lacks conserved residue(s) required for the propagation of feature annotation.</text>
</comment>
<evidence type="ECO:0000313" key="8">
    <source>
        <dbReference type="EMBL" id="KAL3785109.1"/>
    </source>
</evidence>
<comment type="caution">
    <text evidence="8">The sequence shown here is derived from an EMBL/GenBank/DDBJ whole genome shotgun (WGS) entry which is preliminary data.</text>
</comment>
<organism evidence="8 9">
    <name type="scientific">Stephanodiscus triporus</name>
    <dbReference type="NCBI Taxonomy" id="2934178"/>
    <lineage>
        <taxon>Eukaryota</taxon>
        <taxon>Sar</taxon>
        <taxon>Stramenopiles</taxon>
        <taxon>Ochrophyta</taxon>
        <taxon>Bacillariophyta</taxon>
        <taxon>Coscinodiscophyceae</taxon>
        <taxon>Thalassiosirophycidae</taxon>
        <taxon>Stephanodiscales</taxon>
        <taxon>Stephanodiscaceae</taxon>
        <taxon>Stephanodiscus</taxon>
    </lineage>
</organism>
<keyword evidence="4 6" id="KW-0505">Motor protein</keyword>
<dbReference type="InterPro" id="IPR036961">
    <property type="entry name" value="Kinesin_motor_dom_sf"/>
</dbReference>
<dbReference type="Gene3D" id="1.10.10.820">
    <property type="match status" value="1"/>
</dbReference>
<evidence type="ECO:0000313" key="9">
    <source>
        <dbReference type="Proteomes" id="UP001530315"/>
    </source>
</evidence>
<dbReference type="Pfam" id="PF00063">
    <property type="entry name" value="Myosin_head"/>
    <property type="match status" value="2"/>
</dbReference>
<keyword evidence="9" id="KW-1185">Reference proteome</keyword>
<evidence type="ECO:0000259" key="7">
    <source>
        <dbReference type="PROSITE" id="PS51456"/>
    </source>
</evidence>
<gene>
    <name evidence="8" type="ORF">ACHAW5_009789</name>
</gene>
<proteinExistence type="inferred from homology"/>
<dbReference type="Proteomes" id="UP001530315">
    <property type="component" value="Unassembled WGS sequence"/>
</dbReference>
<dbReference type="PANTHER" id="PTHR13140:SF845">
    <property type="entry name" value="MYOSIN-LIKE PROTEIN"/>
    <property type="match status" value="1"/>
</dbReference>
<dbReference type="CDD" id="cd00124">
    <property type="entry name" value="MYSc"/>
    <property type="match status" value="1"/>
</dbReference>
<dbReference type="InterPro" id="IPR027417">
    <property type="entry name" value="P-loop_NTPase"/>
</dbReference>
<dbReference type="GO" id="GO:0005524">
    <property type="term" value="F:ATP binding"/>
    <property type="evidence" value="ECO:0007669"/>
    <property type="project" value="UniProtKB-UniRule"/>
</dbReference>
<keyword evidence="5 6" id="KW-0009">Actin-binding</keyword>
<name>A0ABD3PAQ4_9STRA</name>
<dbReference type="GO" id="GO:0003779">
    <property type="term" value="F:actin binding"/>
    <property type="evidence" value="ECO:0007669"/>
    <property type="project" value="UniProtKB-KW"/>
</dbReference>
<evidence type="ECO:0000256" key="5">
    <source>
        <dbReference type="ARBA" id="ARBA00023203"/>
    </source>
</evidence>
<dbReference type="PRINTS" id="PR00193">
    <property type="entry name" value="MYOSINHEAVY"/>
</dbReference>
<keyword evidence="1 6" id="KW-0547">Nucleotide-binding</keyword>
<dbReference type="GO" id="GO:0016459">
    <property type="term" value="C:myosin complex"/>
    <property type="evidence" value="ECO:0007669"/>
    <property type="project" value="UniProtKB-KW"/>
</dbReference>
<keyword evidence="2 6" id="KW-0067">ATP-binding</keyword>
<feature type="domain" description="Myosin motor" evidence="7">
    <location>
        <begin position="124"/>
        <end position="663"/>
    </location>
</feature>
<evidence type="ECO:0000256" key="2">
    <source>
        <dbReference type="ARBA" id="ARBA00022840"/>
    </source>
</evidence>
<comment type="similarity">
    <text evidence="6">Belongs to the TRAFAC class myosin-kinesin ATPase superfamily. Myosin family.</text>
</comment>
<evidence type="ECO:0000256" key="3">
    <source>
        <dbReference type="ARBA" id="ARBA00023123"/>
    </source>
</evidence>